<accession>A0A8J3N1M0</accession>
<evidence type="ECO:0000256" key="7">
    <source>
        <dbReference type="ARBA" id="ARBA00052699"/>
    </source>
</evidence>
<comment type="cofactor">
    <cofactor evidence="1 9">
        <name>pyridoxal 5'-phosphate</name>
        <dbReference type="ChEBI" id="CHEBI:597326"/>
    </cofactor>
</comment>
<comment type="catalytic activity">
    <reaction evidence="7">
        <text>L-methionine + H2O = methanethiol + 2-oxobutanoate + NH4(+)</text>
        <dbReference type="Rhea" id="RHEA:23800"/>
        <dbReference type="ChEBI" id="CHEBI:15377"/>
        <dbReference type="ChEBI" id="CHEBI:16007"/>
        <dbReference type="ChEBI" id="CHEBI:16763"/>
        <dbReference type="ChEBI" id="CHEBI:28938"/>
        <dbReference type="ChEBI" id="CHEBI:57844"/>
        <dbReference type="EC" id="4.4.1.11"/>
    </reaction>
    <physiologicalReaction direction="left-to-right" evidence="7">
        <dbReference type="Rhea" id="RHEA:23801"/>
    </physiologicalReaction>
</comment>
<dbReference type="GO" id="GO:0019346">
    <property type="term" value="P:transsulfuration"/>
    <property type="evidence" value="ECO:0007669"/>
    <property type="project" value="InterPro"/>
</dbReference>
<dbReference type="Pfam" id="PF01053">
    <property type="entry name" value="Cys_Met_Meta_PP"/>
    <property type="match status" value="1"/>
</dbReference>
<evidence type="ECO:0000256" key="5">
    <source>
        <dbReference type="ARBA" id="ARBA00047199"/>
    </source>
</evidence>
<dbReference type="PROSITE" id="PS00868">
    <property type="entry name" value="CYS_MET_METAB_PP"/>
    <property type="match status" value="1"/>
</dbReference>
<dbReference type="InterPro" id="IPR015422">
    <property type="entry name" value="PyrdxlP-dep_Trfase_small"/>
</dbReference>
<dbReference type="InterPro" id="IPR000277">
    <property type="entry name" value="Cys/Met-Metab_PyrdxlP-dep_enz"/>
</dbReference>
<evidence type="ECO:0000256" key="3">
    <source>
        <dbReference type="ARBA" id="ARBA00022898"/>
    </source>
</evidence>
<keyword evidence="11" id="KW-1185">Reference proteome</keyword>
<name>A0A8J3N1M0_9CHLR</name>
<dbReference type="RefSeq" id="WP_220202337.1">
    <property type="nucleotide sequence ID" value="NZ_BNJK01000001.1"/>
</dbReference>
<organism evidence="10 11">
    <name type="scientific">Reticulibacter mediterranei</name>
    <dbReference type="NCBI Taxonomy" id="2778369"/>
    <lineage>
        <taxon>Bacteria</taxon>
        <taxon>Bacillati</taxon>
        <taxon>Chloroflexota</taxon>
        <taxon>Ktedonobacteria</taxon>
        <taxon>Ktedonobacterales</taxon>
        <taxon>Reticulibacteraceae</taxon>
        <taxon>Reticulibacter</taxon>
    </lineage>
</organism>
<feature type="modified residue" description="N6-(pyridoxal phosphate)lysine" evidence="8">
    <location>
        <position position="221"/>
    </location>
</feature>
<dbReference type="InterPro" id="IPR015424">
    <property type="entry name" value="PyrdxlP-dep_Trfase"/>
</dbReference>
<dbReference type="PANTHER" id="PTHR11808:SF80">
    <property type="entry name" value="CYSTATHIONINE GAMMA-LYASE"/>
    <property type="match status" value="1"/>
</dbReference>
<dbReference type="GO" id="GO:0030170">
    <property type="term" value="F:pyridoxal phosphate binding"/>
    <property type="evidence" value="ECO:0007669"/>
    <property type="project" value="InterPro"/>
</dbReference>
<evidence type="ECO:0000313" key="11">
    <source>
        <dbReference type="Proteomes" id="UP000597444"/>
    </source>
</evidence>
<protein>
    <recommendedName>
        <fullName evidence="4">homocysteine desulfhydrase</fullName>
        <ecNumber evidence="4">4.4.1.2</ecNumber>
    </recommendedName>
    <alternativeName>
        <fullName evidence="5">Homocysteine desulfhydrase</fullName>
    </alternativeName>
</protein>
<dbReference type="SUPFAM" id="SSF53383">
    <property type="entry name" value="PLP-dependent transferases"/>
    <property type="match status" value="1"/>
</dbReference>
<reference evidence="10" key="1">
    <citation type="submission" date="2020-10" db="EMBL/GenBank/DDBJ databases">
        <title>Taxonomic study of unclassified bacteria belonging to the class Ktedonobacteria.</title>
        <authorList>
            <person name="Yabe S."/>
            <person name="Wang C.M."/>
            <person name="Zheng Y."/>
            <person name="Sakai Y."/>
            <person name="Cavaletti L."/>
            <person name="Monciardini P."/>
            <person name="Donadio S."/>
        </authorList>
    </citation>
    <scope>NUCLEOTIDE SEQUENCE</scope>
    <source>
        <strain evidence="10">ID150040</strain>
    </source>
</reference>
<dbReference type="AlphaFoldDB" id="A0A8J3N1M0"/>
<evidence type="ECO:0000256" key="4">
    <source>
        <dbReference type="ARBA" id="ARBA00047175"/>
    </source>
</evidence>
<dbReference type="FunFam" id="3.40.640.10:FF:000046">
    <property type="entry name" value="Cystathionine gamma-lyase"/>
    <property type="match status" value="1"/>
</dbReference>
<dbReference type="Gene3D" id="3.90.1150.10">
    <property type="entry name" value="Aspartate Aminotransferase, domain 1"/>
    <property type="match status" value="1"/>
</dbReference>
<dbReference type="GO" id="GO:0009086">
    <property type="term" value="P:methionine biosynthetic process"/>
    <property type="evidence" value="ECO:0007669"/>
    <property type="project" value="UniProtKB-ARBA"/>
</dbReference>
<evidence type="ECO:0000256" key="2">
    <source>
        <dbReference type="ARBA" id="ARBA00009077"/>
    </source>
</evidence>
<dbReference type="PIRSF" id="PIRSF001434">
    <property type="entry name" value="CGS"/>
    <property type="match status" value="1"/>
</dbReference>
<gene>
    <name evidence="10" type="ORF">KSF_014900</name>
</gene>
<dbReference type="InterPro" id="IPR054542">
    <property type="entry name" value="Cys_met_metab_PP"/>
</dbReference>
<dbReference type="InterPro" id="IPR015421">
    <property type="entry name" value="PyrdxlP-dep_Trfase_major"/>
</dbReference>
<dbReference type="PANTHER" id="PTHR11808">
    <property type="entry name" value="TRANS-SULFURATION ENZYME FAMILY MEMBER"/>
    <property type="match status" value="1"/>
</dbReference>
<keyword evidence="3 8" id="KW-0663">Pyridoxal phosphate</keyword>
<dbReference type="GO" id="GO:0047982">
    <property type="term" value="F:homocysteine desulfhydrase activity"/>
    <property type="evidence" value="ECO:0007669"/>
    <property type="project" value="UniProtKB-EC"/>
</dbReference>
<dbReference type="EC" id="4.4.1.2" evidence="4"/>
<evidence type="ECO:0000256" key="8">
    <source>
        <dbReference type="PIRSR" id="PIRSR001434-2"/>
    </source>
</evidence>
<dbReference type="GO" id="GO:0005737">
    <property type="term" value="C:cytoplasm"/>
    <property type="evidence" value="ECO:0007669"/>
    <property type="project" value="TreeGrafter"/>
</dbReference>
<dbReference type="EMBL" id="BNJK01000001">
    <property type="protein sequence ID" value="GHO91442.1"/>
    <property type="molecule type" value="Genomic_DNA"/>
</dbReference>
<evidence type="ECO:0000256" key="6">
    <source>
        <dbReference type="ARBA" id="ARBA00048780"/>
    </source>
</evidence>
<dbReference type="FunFam" id="3.90.1150.10:FF:000033">
    <property type="entry name" value="Cystathionine gamma-synthase"/>
    <property type="match status" value="1"/>
</dbReference>
<comment type="similarity">
    <text evidence="2 9">Belongs to the trans-sulfuration enzymes family.</text>
</comment>
<proteinExistence type="inferred from homology"/>
<evidence type="ECO:0000313" key="10">
    <source>
        <dbReference type="EMBL" id="GHO91442.1"/>
    </source>
</evidence>
<sequence>MAQHDHNHSWNFETLLVHGGIDHQAKKAGGTPTVPPIYASTTYLHNSVEELDRAFSGTTPEGEDAFVYARQANRSAHALETTLTSAEKGVGTVVFSSGMAAIHASLLAAGLAPGAKIVASKDVYGPSIGLLQKLFIPAGVEVVLADLCCPTAVERIRQEQPDIIYVETISNPLVKVIDIDAISAAAKEIDAVTIVDSTFTPPSLFRPIEHGIDLVVHSATKYIGGHGDSTAGAVISAKNTLLDQVRAYSHLLGSMLGPFDTHLMLRGLRTLSLRMERHCSNAAQVASFLHEHPAVARVHYPGLPDHPQHDIASRLLKPGQYGGLLAFELKEASRAAVFRFMDNLQLCLSATSLGDVFTLISYPPISSHRTLTNTELQNLGITEGCVRVSVGIEHVEDIIQDLDQALKS</sequence>
<dbReference type="Proteomes" id="UP000597444">
    <property type="component" value="Unassembled WGS sequence"/>
</dbReference>
<dbReference type="GO" id="GO:0018826">
    <property type="term" value="F:methionine gamma-lyase activity"/>
    <property type="evidence" value="ECO:0007669"/>
    <property type="project" value="UniProtKB-EC"/>
</dbReference>
<dbReference type="CDD" id="cd00614">
    <property type="entry name" value="CGS_like"/>
    <property type="match status" value="1"/>
</dbReference>
<evidence type="ECO:0000256" key="1">
    <source>
        <dbReference type="ARBA" id="ARBA00001933"/>
    </source>
</evidence>
<comment type="catalytic activity">
    <reaction evidence="6">
        <text>L-homocysteine + H2O = 2-oxobutanoate + hydrogen sulfide + NH4(+) + H(+)</text>
        <dbReference type="Rhea" id="RHEA:14501"/>
        <dbReference type="ChEBI" id="CHEBI:15377"/>
        <dbReference type="ChEBI" id="CHEBI:15378"/>
        <dbReference type="ChEBI" id="CHEBI:16763"/>
        <dbReference type="ChEBI" id="CHEBI:28938"/>
        <dbReference type="ChEBI" id="CHEBI:29919"/>
        <dbReference type="ChEBI" id="CHEBI:58199"/>
        <dbReference type="EC" id="4.4.1.2"/>
    </reaction>
    <physiologicalReaction direction="left-to-right" evidence="6">
        <dbReference type="Rhea" id="RHEA:14502"/>
    </physiologicalReaction>
</comment>
<evidence type="ECO:0000256" key="9">
    <source>
        <dbReference type="RuleBase" id="RU362118"/>
    </source>
</evidence>
<comment type="caution">
    <text evidence="10">The sequence shown here is derived from an EMBL/GenBank/DDBJ whole genome shotgun (WGS) entry which is preliminary data.</text>
</comment>
<dbReference type="Gene3D" id="3.40.640.10">
    <property type="entry name" value="Type I PLP-dependent aspartate aminotransferase-like (Major domain)"/>
    <property type="match status" value="1"/>
</dbReference>